<accession>A0ABT1L6D0</accession>
<dbReference type="EMBL" id="JAKUDN010000002">
    <property type="protein sequence ID" value="MCP8352290.1"/>
    <property type="molecule type" value="Genomic_DNA"/>
</dbReference>
<organism evidence="2 3">
    <name type="scientific">Candidatus Synchoanobacter obligatus</name>
    <dbReference type="NCBI Taxonomy" id="2919597"/>
    <lineage>
        <taxon>Bacteria</taxon>
        <taxon>Pseudomonadati</taxon>
        <taxon>Pseudomonadota</taxon>
        <taxon>Gammaproteobacteria</taxon>
        <taxon>Candidatus Comchoanobacterales</taxon>
        <taxon>Candidatus Comchoanobacteraceae</taxon>
        <taxon>Candidatus Synchoanobacter</taxon>
    </lineage>
</organism>
<evidence type="ECO:0000313" key="2">
    <source>
        <dbReference type="EMBL" id="MCP8352290.1"/>
    </source>
</evidence>
<gene>
    <name evidence="2" type="ORF">MKS91_03185</name>
</gene>
<evidence type="ECO:0000256" key="1">
    <source>
        <dbReference type="SAM" id="MobiDB-lite"/>
    </source>
</evidence>
<dbReference type="Proteomes" id="UP001320768">
    <property type="component" value="Unassembled WGS sequence"/>
</dbReference>
<comment type="caution">
    <text evidence="2">The sequence shown here is derived from an EMBL/GenBank/DDBJ whole genome shotgun (WGS) entry which is preliminary data.</text>
</comment>
<protein>
    <submittedName>
        <fullName evidence="2">Uncharacterized protein</fullName>
    </submittedName>
</protein>
<sequence>MQNDDDMNVPREIPVPKEPVEGLEDTSKEAGADIAEGPEAPLQMELQDLSVLSVYKLIKDLDFQKQQALFDELSALEAHDGLSRADLSLIYRFKSMLCLGLGDSIGCVVGVSRSMVKGVAAFFTYDQSISREITGPIGRSVTGLKKEVVDEGLRANQSIEEVEAIRSTKDMFDVKDDDIHLPKP</sequence>
<dbReference type="RefSeq" id="WP_258569396.1">
    <property type="nucleotide sequence ID" value="NZ_JAKUDN010000002.1"/>
</dbReference>
<feature type="region of interest" description="Disordered" evidence="1">
    <location>
        <begin position="1"/>
        <end position="35"/>
    </location>
</feature>
<feature type="compositionally biased region" description="Basic and acidic residues" evidence="1">
    <location>
        <begin position="14"/>
        <end position="31"/>
    </location>
</feature>
<reference evidence="2 3" key="1">
    <citation type="journal article" date="2022" name="Nat. Microbiol.">
        <title>The microbiome of a bacterivorous marine choanoflagellate contains a resource-demanding obligate bacterial associate.</title>
        <authorList>
            <person name="Needham D.M."/>
            <person name="Poirier C."/>
            <person name="Bachy C."/>
            <person name="George E.E."/>
            <person name="Wilken S."/>
            <person name="Yung C.C.M."/>
            <person name="Limardo A.J."/>
            <person name="Morando M."/>
            <person name="Sudek L."/>
            <person name="Malmstrom R.R."/>
            <person name="Keeling P.J."/>
            <person name="Santoro A.E."/>
            <person name="Worden A.Z."/>
        </authorList>
    </citation>
    <scope>NUCLEOTIDE SEQUENCE [LARGE SCALE GENOMIC DNA]</scope>
    <source>
        <strain evidence="2 3">Comchoano-2</strain>
    </source>
</reference>
<evidence type="ECO:0000313" key="3">
    <source>
        <dbReference type="Proteomes" id="UP001320768"/>
    </source>
</evidence>
<proteinExistence type="predicted"/>
<keyword evidence="3" id="KW-1185">Reference proteome</keyword>
<name>A0ABT1L6D0_9GAMM</name>